<evidence type="ECO:0000256" key="2">
    <source>
        <dbReference type="SAM" id="MobiDB-lite"/>
    </source>
</evidence>
<evidence type="ECO:0000256" key="1">
    <source>
        <dbReference type="PROSITE-ProRule" id="PRU00325"/>
    </source>
</evidence>
<dbReference type="GO" id="GO:0008270">
    <property type="term" value="F:zinc ion binding"/>
    <property type="evidence" value="ECO:0007669"/>
    <property type="project" value="UniProtKB-KW"/>
</dbReference>
<evidence type="ECO:0000313" key="4">
    <source>
        <dbReference type="EMBL" id="KAJ7382396.1"/>
    </source>
</evidence>
<dbReference type="InterPro" id="IPR007527">
    <property type="entry name" value="Znf_SWIM"/>
</dbReference>
<feature type="region of interest" description="Disordered" evidence="2">
    <location>
        <begin position="161"/>
        <end position="215"/>
    </location>
</feature>
<keyword evidence="1" id="KW-0479">Metal-binding</keyword>
<dbReference type="PROSITE" id="PS50966">
    <property type="entry name" value="ZF_SWIM"/>
    <property type="match status" value="1"/>
</dbReference>
<dbReference type="AlphaFoldDB" id="A0A9W9ZIJ3"/>
<feature type="compositionally biased region" description="Polar residues" evidence="2">
    <location>
        <begin position="199"/>
        <end position="215"/>
    </location>
</feature>
<feature type="domain" description="SWIM-type" evidence="3">
    <location>
        <begin position="856"/>
        <end position="889"/>
    </location>
</feature>
<feature type="compositionally biased region" description="Basic and acidic residues" evidence="2">
    <location>
        <begin position="50"/>
        <end position="66"/>
    </location>
</feature>
<name>A0A9W9ZIJ3_9CNID</name>
<evidence type="ECO:0000259" key="3">
    <source>
        <dbReference type="PROSITE" id="PS50966"/>
    </source>
</evidence>
<gene>
    <name evidence="4" type="ORF">OS493_035237</name>
</gene>
<feature type="region of interest" description="Disordered" evidence="2">
    <location>
        <begin position="25"/>
        <end position="107"/>
    </location>
</feature>
<accession>A0A9W9ZIJ3</accession>
<protein>
    <recommendedName>
        <fullName evidence="3">SWIM-type domain-containing protein</fullName>
    </recommendedName>
</protein>
<feature type="region of interest" description="Disordered" evidence="2">
    <location>
        <begin position="908"/>
        <end position="946"/>
    </location>
</feature>
<dbReference type="Proteomes" id="UP001163046">
    <property type="component" value="Unassembled WGS sequence"/>
</dbReference>
<comment type="caution">
    <text evidence="4">The sequence shown here is derived from an EMBL/GenBank/DDBJ whole genome shotgun (WGS) entry which is preliminary data.</text>
</comment>
<proteinExistence type="predicted"/>
<keyword evidence="1" id="KW-0862">Zinc</keyword>
<organism evidence="4 5">
    <name type="scientific">Desmophyllum pertusum</name>
    <dbReference type="NCBI Taxonomy" id="174260"/>
    <lineage>
        <taxon>Eukaryota</taxon>
        <taxon>Metazoa</taxon>
        <taxon>Cnidaria</taxon>
        <taxon>Anthozoa</taxon>
        <taxon>Hexacorallia</taxon>
        <taxon>Scleractinia</taxon>
        <taxon>Caryophylliina</taxon>
        <taxon>Caryophylliidae</taxon>
        <taxon>Desmophyllum</taxon>
    </lineage>
</organism>
<keyword evidence="5" id="KW-1185">Reference proteome</keyword>
<reference evidence="4" key="1">
    <citation type="submission" date="2023-01" db="EMBL/GenBank/DDBJ databases">
        <title>Genome assembly of the deep-sea coral Lophelia pertusa.</title>
        <authorList>
            <person name="Herrera S."/>
            <person name="Cordes E."/>
        </authorList>
    </citation>
    <scope>NUCLEOTIDE SEQUENCE</scope>
    <source>
        <strain evidence="4">USNM1676648</strain>
        <tissue evidence="4">Polyp</tissue>
    </source>
</reference>
<evidence type="ECO:0000313" key="5">
    <source>
        <dbReference type="Proteomes" id="UP001163046"/>
    </source>
</evidence>
<sequence>MHIGHVSPFTFQLLRLFVNEEKHLNDHGKRNNRKQPEESEDIEVVQSKSPRIEKNAGEDESGKKESQINSDMSCEVGNGETSYCVDEDDRGGTVNEASYRKASNKEDQDDIDAVTVVRNEGASPSVDQDDLQILLSVPPFSSRPKRSKIPDEDDFSCEVRISSSSSHSNDEILRSPPICSKGKRRKMTDQDDPVLGASSLESINSDDQQENHSASYQPTAAEAFYNNIEDWPIFQSGKKERYTIREAARILMHHSATEKCTKTPLKVRRNLSFLVDTSSFKNWEDVKSDMNGKYPHPLRTGTWTINVGDDESVEILCKKKVPLENDGDNHIHINSRKNDASLCRSIFFLMGASGEILGQTCLLQYHIAKEDTDEVQFEVTPHGNRKHGRKPFYPLQKSTMEAIKNELASNSPAVAHRNICDIAGGAFGAEQPGQLPRSRKQMYDLKHRMGKADHVNELLLYVKHTEESIILEHHDVPEDLWVLGKPHMCPDLSHFGTSEALRHPFSVDPTFNFGEFEVTPYSYKNLLLKSKRTNESPVFIGPTAIHHSKTKAAFKKIASAVVANSPDLAAKGRGFITDGEQALHDALGESMKKATGLRCFNHFRQNCKKKLTDIGIRRQQDQKFFLDMVLGDDDEAILNAKDSEELKARLDVSQQPLDLEETRLTSTPTAQFSVYLNNHRKMMKRSMISSARKKAGMPCDESGNPRKCYTNQSETVNNKLTRQKEAVTKNDKNKTNMSKLEFVEPEKWFDLTANERDQYVKGFNKLTVENVIAKKKIEIKQDSLRGEPTQWLEFPDVISSLYTINELSNSLICTIIEEAEKLLNTPNAIESVPSLNPQRNLKKYFVAAKDCKKRMYECTVHCDHVTCTCPSYKYNALCKHGLCVANKEGILKEHIEFLLRSPHRSKPLKSGLVEPEKNAAGKKGGTHRNPWRPNRSHTNSNTPLAAPAQARPVTEVYHNNKLLVVCFLSDDPRATECKQCGTAFPRRLFVAPYDIVLSHAEKWMYPDPQCPGNKLPSSRHTTKYYCVNQRIPMANSWIK</sequence>
<dbReference type="OrthoDB" id="5988294at2759"/>
<feature type="compositionally biased region" description="Basic and acidic residues" evidence="2">
    <location>
        <begin position="25"/>
        <end position="37"/>
    </location>
</feature>
<dbReference type="EMBL" id="MU825925">
    <property type="protein sequence ID" value="KAJ7382396.1"/>
    <property type="molecule type" value="Genomic_DNA"/>
</dbReference>
<keyword evidence="1" id="KW-0863">Zinc-finger</keyword>